<dbReference type="PANTHER" id="PTHR47628:SF1">
    <property type="entry name" value="ALIPHATIC AMIDASE EXPRESSION-REGULATING PROTEIN"/>
    <property type="match status" value="1"/>
</dbReference>
<organism evidence="2 3">
    <name type="scientific">Paroceanicella profunda</name>
    <dbReference type="NCBI Taxonomy" id="2579971"/>
    <lineage>
        <taxon>Bacteria</taxon>
        <taxon>Pseudomonadati</taxon>
        <taxon>Pseudomonadota</taxon>
        <taxon>Alphaproteobacteria</taxon>
        <taxon>Rhodobacterales</taxon>
        <taxon>Paracoccaceae</taxon>
        <taxon>Paroceanicella</taxon>
    </lineage>
</organism>
<name>A0A5B8FGH8_9RHOB</name>
<dbReference type="CDD" id="cd06356">
    <property type="entry name" value="PBP1_amide_urea_BP-like"/>
    <property type="match status" value="1"/>
</dbReference>
<sequence>MTKLSRRRFLQSSAALAAGSVALPYAALADDDAILVGGLHDLSGGLDTSGIPMNQILNLAIDEINAGGGLLGRPLKPVIYDPQSNMSLYSQYATQLALKDKVAVVHGGITSASRETIRPIFHRFKTLYFYNTLYEGGVCDRNEVTLGTTPAQTVEKLIPYVMNLWGKKVYTVAADYNYGHITAAWFKRYVEENGGEVIETEFFPLDVTQFGSTIAKIQSAAPDIVLSALVGSGHFGFYRQWAAAGMKSRIPMASTTFGAGGSEPIIMTPEEGDGIITSFGYYPTIDTPANIAWKEKIVAAYPDNTPVLSELAEVTWEGMMIWADAVKEAGTLDREPILEVIESGKTYDMPAGKVSIDPKTHHAIRDVYIADLKDHEFIIKEKYSQVQPADTQMVCNLEEDPNANVHHEISLN</sequence>
<keyword evidence="3" id="KW-1185">Reference proteome</keyword>
<dbReference type="PROSITE" id="PS51318">
    <property type="entry name" value="TAT"/>
    <property type="match status" value="1"/>
</dbReference>
<keyword evidence="1" id="KW-0732">Signal</keyword>
<dbReference type="KEGG" id="ppru:FDP22_04145"/>
<proteinExistence type="predicted"/>
<feature type="chain" id="PRO_5022932933" evidence="1">
    <location>
        <begin position="30"/>
        <end position="412"/>
    </location>
</feature>
<gene>
    <name evidence="2" type="ORF">FDP22_04145</name>
</gene>
<evidence type="ECO:0000256" key="1">
    <source>
        <dbReference type="SAM" id="SignalP"/>
    </source>
</evidence>
<dbReference type="InterPro" id="IPR006311">
    <property type="entry name" value="TAT_signal"/>
</dbReference>
<dbReference type="Proteomes" id="UP000305888">
    <property type="component" value="Chromosome"/>
</dbReference>
<dbReference type="AlphaFoldDB" id="A0A5B8FGH8"/>
<dbReference type="RefSeq" id="WP_138578521.1">
    <property type="nucleotide sequence ID" value="NZ_CP040818.1"/>
</dbReference>
<dbReference type="PANTHER" id="PTHR47628">
    <property type="match status" value="1"/>
</dbReference>
<evidence type="ECO:0000313" key="3">
    <source>
        <dbReference type="Proteomes" id="UP000305888"/>
    </source>
</evidence>
<protein>
    <submittedName>
        <fullName evidence="2">Urea ABC transporter</fullName>
    </submittedName>
</protein>
<dbReference type="OrthoDB" id="9803275at2"/>
<feature type="signal peptide" evidence="1">
    <location>
        <begin position="1"/>
        <end position="29"/>
    </location>
</feature>
<dbReference type="InterPro" id="IPR028082">
    <property type="entry name" value="Peripla_BP_I"/>
</dbReference>
<reference evidence="2 3" key="1">
    <citation type="submission" date="2019-06" db="EMBL/GenBank/DDBJ databases">
        <title>Genome sequence of Rhodobacteraceae bacterium D4M1.</title>
        <authorList>
            <person name="Cao J."/>
        </authorList>
    </citation>
    <scope>NUCLEOTIDE SEQUENCE [LARGE SCALE GENOMIC DNA]</scope>
    <source>
        <strain evidence="2 3">D4M1</strain>
    </source>
</reference>
<dbReference type="Gene3D" id="3.40.50.2300">
    <property type="match status" value="2"/>
</dbReference>
<evidence type="ECO:0000313" key="2">
    <source>
        <dbReference type="EMBL" id="QDL91047.1"/>
    </source>
</evidence>
<dbReference type="Pfam" id="PF13433">
    <property type="entry name" value="Peripla_BP_5"/>
    <property type="match status" value="1"/>
</dbReference>
<dbReference type="EMBL" id="CP040818">
    <property type="protein sequence ID" value="QDL91047.1"/>
    <property type="molecule type" value="Genomic_DNA"/>
</dbReference>
<accession>A0A5B8FGH8</accession>
<dbReference type="SUPFAM" id="SSF53822">
    <property type="entry name" value="Periplasmic binding protein-like I"/>
    <property type="match status" value="1"/>
</dbReference>